<dbReference type="SUPFAM" id="SSF53448">
    <property type="entry name" value="Nucleotide-diphospho-sugar transferases"/>
    <property type="match status" value="1"/>
</dbReference>
<dbReference type="GO" id="GO:0016757">
    <property type="term" value="F:glycosyltransferase activity"/>
    <property type="evidence" value="ECO:0007669"/>
    <property type="project" value="UniProtKB-KW"/>
</dbReference>
<evidence type="ECO:0000259" key="11">
    <source>
        <dbReference type="Pfam" id="PF00535"/>
    </source>
</evidence>
<dbReference type="InterPro" id="IPR029044">
    <property type="entry name" value="Nucleotide-diphossugar_trans"/>
</dbReference>
<keyword evidence="13" id="KW-1185">Reference proteome</keyword>
<dbReference type="PANTHER" id="PTHR43646:SF2">
    <property type="entry name" value="GLYCOSYLTRANSFERASE 2-LIKE DOMAIN-CONTAINING PROTEIN"/>
    <property type="match status" value="1"/>
</dbReference>
<protein>
    <recommendedName>
        <fullName evidence="9">4,4'-diaponeurosporenoate glycosyltransferase</fullName>
    </recommendedName>
</protein>
<evidence type="ECO:0000256" key="1">
    <source>
        <dbReference type="ARBA" id="ARBA00004236"/>
    </source>
</evidence>
<keyword evidence="5" id="KW-0472">Membrane</keyword>
<evidence type="ECO:0000313" key="13">
    <source>
        <dbReference type="Proteomes" id="UP000291469"/>
    </source>
</evidence>
<comment type="subcellular location">
    <subcellularLocation>
        <location evidence="1">Cell membrane</location>
    </subcellularLocation>
</comment>
<proteinExistence type="inferred from homology"/>
<keyword evidence="3" id="KW-0328">Glycosyltransferase</keyword>
<evidence type="ECO:0000256" key="2">
    <source>
        <dbReference type="ARBA" id="ARBA00022475"/>
    </source>
</evidence>
<evidence type="ECO:0000256" key="7">
    <source>
        <dbReference type="ARBA" id="ARBA00037904"/>
    </source>
</evidence>
<evidence type="ECO:0000313" key="12">
    <source>
        <dbReference type="EMBL" id="QBI20698.1"/>
    </source>
</evidence>
<keyword evidence="2" id="KW-1003">Cell membrane</keyword>
<organism evidence="12 13">
    <name type="scientific">Egibacter rhizosphaerae</name>
    <dbReference type="NCBI Taxonomy" id="1670831"/>
    <lineage>
        <taxon>Bacteria</taxon>
        <taxon>Bacillati</taxon>
        <taxon>Actinomycetota</taxon>
        <taxon>Nitriliruptoria</taxon>
        <taxon>Egibacterales</taxon>
        <taxon>Egibacteraceae</taxon>
        <taxon>Egibacter</taxon>
    </lineage>
</organism>
<dbReference type="EMBL" id="CP036402">
    <property type="protein sequence ID" value="QBI20698.1"/>
    <property type="molecule type" value="Genomic_DNA"/>
</dbReference>
<evidence type="ECO:0000256" key="8">
    <source>
        <dbReference type="ARBA" id="ARBA00038120"/>
    </source>
</evidence>
<dbReference type="AlphaFoldDB" id="A0A411YHF5"/>
<sequence length="607" mass="64131">MFGAAPNAARRRRISSAGRAWPATRGDDPGEEGDAGFGCGARRINGSEGGRHGRTPRRAPSPGLACPSGCSPVRVLRAARGKIPPDPVVDPSRGTVARPCQAQPAMSEAPPVVPDNRWDLLDPPDPGPWDPDVDVSLVVPCRDGHDALARTLATVAAQRYPAHRLEVIVADDGSNPPLAPAEPEPFPLRVVEVDPPPAGTRRFGAGAARNAGAAAAEGDVVLFCDADILLDPSHVAAHARWHAVSGDAVTMAPLRFVETDASPAALTEAARAGRLAQLLEARGASEHTWIVRHVERSEGLTRTRPDLFRVVVAANLGVGRALLDEVGGFTAFGVRGIEDTEIGYRLWSAGGLLVRDPTARAWHQGARTLTGPERERALAERAPLQAAWLPEGGFREDGIGGHPRPRTVVEIGPGGPADVAACVRAVLASTDGDLAICVPDPADADLDDDPRVEPGSTAAEAHPWSPLRWDVPAGARPTPAALSSLRCRLDEHGLGALHALLPRTGELAHLRRARAMRRAARGAGTRASGLARPEDLDPIVGELFGERWVAGEDVGVVPEGVAPREEPVRVHRSRRELAVAGARAIGRIRRPHDVRKIVIAARRALGQ</sequence>
<dbReference type="KEGG" id="erz:ER308_14770"/>
<dbReference type="PANTHER" id="PTHR43646">
    <property type="entry name" value="GLYCOSYLTRANSFERASE"/>
    <property type="match status" value="1"/>
</dbReference>
<evidence type="ECO:0000256" key="3">
    <source>
        <dbReference type="ARBA" id="ARBA00022676"/>
    </source>
</evidence>
<feature type="domain" description="Glycosyltransferase 2-like" evidence="11">
    <location>
        <begin position="136"/>
        <end position="256"/>
    </location>
</feature>
<dbReference type="Gene3D" id="3.90.550.10">
    <property type="entry name" value="Spore Coat Polysaccharide Biosynthesis Protein SpsA, Chain A"/>
    <property type="match status" value="1"/>
</dbReference>
<comment type="function">
    <text evidence="6">Catalyzes the glycosylation of 4,4'-diaponeurosporenoate, i.e. the esterification of glucose at the C1'' position with the carboxyl group of 4,4'-diaponeurosporenic acid, to form glycosyl-4,4'-diaponeurosporenoate. This is a step in the biosynthesis of staphyloxanthin, an orange pigment present in most staphylococci strains.</text>
</comment>
<dbReference type="Proteomes" id="UP000291469">
    <property type="component" value="Chromosome"/>
</dbReference>
<dbReference type="GO" id="GO:0005886">
    <property type="term" value="C:plasma membrane"/>
    <property type="evidence" value="ECO:0007669"/>
    <property type="project" value="UniProtKB-SubCell"/>
</dbReference>
<comment type="pathway">
    <text evidence="7">Carotenoid biosynthesis; staphyloxanthin biosynthesis; staphyloxanthin from farnesyl diphosphate: step 4/5.</text>
</comment>
<comment type="similarity">
    <text evidence="8">Belongs to the glycosyltransferase 2 family. CrtQ subfamily.</text>
</comment>
<dbReference type="Pfam" id="PF00535">
    <property type="entry name" value="Glycos_transf_2"/>
    <property type="match status" value="1"/>
</dbReference>
<keyword evidence="4 12" id="KW-0808">Transferase</keyword>
<accession>A0A411YHF5</accession>
<gene>
    <name evidence="12" type="ORF">ER308_14770</name>
</gene>
<evidence type="ECO:0000256" key="6">
    <source>
        <dbReference type="ARBA" id="ARBA00037281"/>
    </source>
</evidence>
<reference evidence="12 13" key="1">
    <citation type="submission" date="2019-01" db="EMBL/GenBank/DDBJ databases">
        <title>Egibacter rhizosphaerae EGI 80759T.</title>
        <authorList>
            <person name="Chen D.-D."/>
            <person name="Tian Y."/>
            <person name="Jiao J.-Y."/>
            <person name="Zhang X.-T."/>
            <person name="Zhang Y.-G."/>
            <person name="Zhang Y."/>
            <person name="Xiao M."/>
            <person name="Shu W.-S."/>
            <person name="Li W.-J."/>
        </authorList>
    </citation>
    <scope>NUCLEOTIDE SEQUENCE [LARGE SCALE GENOMIC DNA]</scope>
    <source>
        <strain evidence="12 13">EGI 80759</strain>
    </source>
</reference>
<dbReference type="InterPro" id="IPR001173">
    <property type="entry name" value="Glyco_trans_2-like"/>
</dbReference>
<dbReference type="OrthoDB" id="4120491at2"/>
<evidence type="ECO:0000256" key="9">
    <source>
        <dbReference type="ARBA" id="ARBA00040345"/>
    </source>
</evidence>
<evidence type="ECO:0000256" key="4">
    <source>
        <dbReference type="ARBA" id="ARBA00022679"/>
    </source>
</evidence>
<evidence type="ECO:0000256" key="5">
    <source>
        <dbReference type="ARBA" id="ARBA00023136"/>
    </source>
</evidence>
<feature type="region of interest" description="Disordered" evidence="10">
    <location>
        <begin position="1"/>
        <end position="67"/>
    </location>
</feature>
<evidence type="ECO:0000256" key="10">
    <source>
        <dbReference type="SAM" id="MobiDB-lite"/>
    </source>
</evidence>
<dbReference type="CDD" id="cd00761">
    <property type="entry name" value="Glyco_tranf_GTA_type"/>
    <property type="match status" value="1"/>
</dbReference>
<name>A0A411YHF5_9ACTN</name>
<feature type="region of interest" description="Disordered" evidence="10">
    <location>
        <begin position="82"/>
        <end position="114"/>
    </location>
</feature>